<dbReference type="AlphaFoldDB" id="G6XJH2"/>
<protein>
    <submittedName>
        <fullName evidence="1">Uncharacterized protein</fullName>
    </submittedName>
</protein>
<dbReference type="PATRIC" id="fig|1088869.3.peg.1840"/>
<dbReference type="Proteomes" id="UP000004949">
    <property type="component" value="Unassembled WGS sequence"/>
</dbReference>
<accession>G6XJH2</accession>
<evidence type="ECO:0000313" key="1">
    <source>
        <dbReference type="EMBL" id="EHH68078.1"/>
    </source>
</evidence>
<comment type="caution">
    <text evidence="1">The sequence shown here is derived from an EMBL/GenBank/DDBJ whole genome shotgun (WGS) entry which is preliminary data.</text>
</comment>
<name>G6XJH2_9PROT</name>
<dbReference type="STRING" id="1088869.GMO_18440"/>
<keyword evidence="2" id="KW-1185">Reference proteome</keyword>
<organism evidence="1 2">
    <name type="scientific">Gluconobacter morbifer G707</name>
    <dbReference type="NCBI Taxonomy" id="1088869"/>
    <lineage>
        <taxon>Bacteria</taxon>
        <taxon>Pseudomonadati</taxon>
        <taxon>Pseudomonadota</taxon>
        <taxon>Alphaproteobacteria</taxon>
        <taxon>Acetobacterales</taxon>
        <taxon>Acetobacteraceae</taxon>
        <taxon>Gluconobacter</taxon>
    </lineage>
</organism>
<proteinExistence type="predicted"/>
<evidence type="ECO:0000313" key="2">
    <source>
        <dbReference type="Proteomes" id="UP000004949"/>
    </source>
</evidence>
<dbReference type="EMBL" id="AGQV01000005">
    <property type="protein sequence ID" value="EHH68078.1"/>
    <property type="molecule type" value="Genomic_DNA"/>
</dbReference>
<sequence length="39" mass="4347">MQATIFMKTASFGIRQEKMGPSNSVILRCHLLEVILLAV</sequence>
<reference evidence="1 2" key="1">
    <citation type="submission" date="2011-10" db="EMBL/GenBank/DDBJ databases">
        <title>Genome sequence of Gluconobacter morbifer G707, isolated from Drosophila gut.</title>
        <authorList>
            <person name="Lee W.-J."/>
            <person name="Kim E.-K."/>
        </authorList>
    </citation>
    <scope>NUCLEOTIDE SEQUENCE [LARGE SCALE GENOMIC DNA]</scope>
    <source>
        <strain evidence="1 2">G707</strain>
    </source>
</reference>
<gene>
    <name evidence="1" type="ORF">GMO_18440</name>
</gene>